<sequence length="132" mass="14324">MLLTIYFGGGIMECDSYVSPMLQTTLTCGKCGSADLRKNGSRHGQPEYKCKACRHQALFETAAARKAAQYAQVEKLLVERVSQRAIVRLTGVARPTIVKLAKKSASHAPVAPQAPPATGTRNCSQLRALYFP</sequence>
<protein>
    <recommendedName>
        <fullName evidence="3">IS1 family transposase</fullName>
    </recommendedName>
</protein>
<reference evidence="1 2" key="1">
    <citation type="submission" date="2019-01" db="EMBL/GenBank/DDBJ databases">
        <title>Hymenobacter humicola sp. nov., isolated from soils in Antarctica.</title>
        <authorList>
            <person name="Sedlacek I."/>
            <person name="Holochova P."/>
            <person name="Kralova S."/>
            <person name="Pantucek R."/>
            <person name="Stankova E."/>
            <person name="Vrbovska V."/>
            <person name="Kristofova L."/>
            <person name="Svec P."/>
            <person name="Busse H.-J."/>
        </authorList>
    </citation>
    <scope>NUCLEOTIDE SEQUENCE [LARGE SCALE GENOMIC DNA]</scope>
    <source>
        <strain evidence="1 2">CCM 8852</strain>
    </source>
</reference>
<proteinExistence type="predicted"/>
<name>A0A418QHB8_9BACT</name>
<dbReference type="RefSeq" id="WP_119657873.1">
    <property type="nucleotide sequence ID" value="NZ_JBHUOI010000039.1"/>
</dbReference>
<dbReference type="EMBL" id="QYCN01000092">
    <property type="protein sequence ID" value="RIY04560.1"/>
    <property type="molecule type" value="Genomic_DNA"/>
</dbReference>
<organism evidence="1 2">
    <name type="scientific">Hymenobacter rubripertinctus</name>
    <dbReference type="NCBI Taxonomy" id="2029981"/>
    <lineage>
        <taxon>Bacteria</taxon>
        <taxon>Pseudomonadati</taxon>
        <taxon>Bacteroidota</taxon>
        <taxon>Cytophagia</taxon>
        <taxon>Cytophagales</taxon>
        <taxon>Hymenobacteraceae</taxon>
        <taxon>Hymenobacter</taxon>
    </lineage>
</organism>
<evidence type="ECO:0000313" key="2">
    <source>
        <dbReference type="Proteomes" id="UP000284250"/>
    </source>
</evidence>
<gene>
    <name evidence="1" type="ORF">D0T11_21615</name>
</gene>
<accession>A0A418QHB8</accession>
<comment type="caution">
    <text evidence="1">The sequence shown here is derived from an EMBL/GenBank/DDBJ whole genome shotgun (WGS) entry which is preliminary data.</text>
</comment>
<evidence type="ECO:0008006" key="3">
    <source>
        <dbReference type="Google" id="ProtNLM"/>
    </source>
</evidence>
<evidence type="ECO:0000313" key="1">
    <source>
        <dbReference type="EMBL" id="RIY04560.1"/>
    </source>
</evidence>
<keyword evidence="2" id="KW-1185">Reference proteome</keyword>
<dbReference type="AlphaFoldDB" id="A0A418QHB8"/>
<dbReference type="Proteomes" id="UP000284250">
    <property type="component" value="Unassembled WGS sequence"/>
</dbReference>